<accession>A0A2T1NHF1</accession>
<dbReference type="Gene3D" id="1.10.3730.20">
    <property type="match status" value="1"/>
</dbReference>
<dbReference type="PANTHER" id="PTHR32322:SF2">
    <property type="entry name" value="EAMA DOMAIN-CONTAINING PROTEIN"/>
    <property type="match status" value="1"/>
</dbReference>
<dbReference type="SUPFAM" id="SSF103481">
    <property type="entry name" value="Multidrug resistance efflux transporter EmrE"/>
    <property type="match status" value="2"/>
</dbReference>
<evidence type="ECO:0000313" key="7">
    <source>
        <dbReference type="EMBL" id="PSG92222.1"/>
    </source>
</evidence>
<keyword evidence="3 6" id="KW-0812">Transmembrane</keyword>
<feature type="transmembrane region" description="Helical" evidence="6">
    <location>
        <begin position="269"/>
        <end position="286"/>
    </location>
</feature>
<dbReference type="PANTHER" id="PTHR32322">
    <property type="entry name" value="INNER MEMBRANE TRANSPORTER"/>
    <property type="match status" value="1"/>
</dbReference>
<reference evidence="7 8" key="1">
    <citation type="submission" date="2018-03" db="EMBL/GenBank/DDBJ databases">
        <title>Mesoflavibacter sp. HG37 and Mesoflavibacter sp. HG96 sp.nov., two marine bacteria isolated from seawater of Western Pacific Ocean.</title>
        <authorList>
            <person name="Cheng H."/>
            <person name="Wu Y.-H."/>
            <person name="Guo L.-L."/>
            <person name="Xu X.-W."/>
        </authorList>
    </citation>
    <scope>NUCLEOTIDE SEQUENCE [LARGE SCALE GENOMIC DNA]</scope>
    <source>
        <strain evidence="7 8">KCTC 42117</strain>
    </source>
</reference>
<dbReference type="RefSeq" id="WP_106678236.1">
    <property type="nucleotide sequence ID" value="NZ_JACHWV010000001.1"/>
</dbReference>
<keyword evidence="5 6" id="KW-0472">Membrane</keyword>
<evidence type="ECO:0000256" key="3">
    <source>
        <dbReference type="ARBA" id="ARBA00022692"/>
    </source>
</evidence>
<evidence type="ECO:0000256" key="6">
    <source>
        <dbReference type="SAM" id="Phobius"/>
    </source>
</evidence>
<feature type="transmembrane region" description="Helical" evidence="6">
    <location>
        <begin position="30"/>
        <end position="48"/>
    </location>
</feature>
<feature type="transmembrane region" description="Helical" evidence="6">
    <location>
        <begin position="115"/>
        <end position="133"/>
    </location>
</feature>
<sequence length="287" mass="31381">MYLLLSILASTLIFIIFTLVGKYKINTLQTIVFNYFTAFSLGVISYSQPIHTQDIIQSKWFYGAIGLGVLFISIFNVMALTAQRNGISVASVASKMSVIIPIIFGLFAYNESLGLQKAIGILLALVAVYLASVKKRTETGFALKGLWLPLLLFFGSGVIDTSIKYIETSFIPDGDIPIFSACIFMMAGLIGVGFISAKAIQKQFTFDKKAILSGFILGIVNYYSIYMLLKALDAENFESSTIFTVNNVAIVMLSTLVGLLFFKEKLSTKNWSGIAIAIISIILVTLA</sequence>
<keyword evidence="8" id="KW-1185">Reference proteome</keyword>
<dbReference type="AlphaFoldDB" id="A0A2T1NHF1"/>
<keyword evidence="4 6" id="KW-1133">Transmembrane helix</keyword>
<feature type="transmembrane region" description="Helical" evidence="6">
    <location>
        <begin position="6"/>
        <end position="23"/>
    </location>
</feature>
<feature type="transmembrane region" description="Helical" evidence="6">
    <location>
        <begin position="209"/>
        <end position="229"/>
    </location>
</feature>
<dbReference type="InterPro" id="IPR037185">
    <property type="entry name" value="EmrE-like"/>
</dbReference>
<evidence type="ECO:0000256" key="5">
    <source>
        <dbReference type="ARBA" id="ARBA00023136"/>
    </source>
</evidence>
<feature type="transmembrane region" description="Helical" evidence="6">
    <location>
        <begin position="178"/>
        <end position="197"/>
    </location>
</feature>
<protein>
    <submittedName>
        <fullName evidence="7">Uncharacterized protein</fullName>
    </submittedName>
</protein>
<dbReference type="Proteomes" id="UP000238430">
    <property type="component" value="Unassembled WGS sequence"/>
</dbReference>
<comment type="caution">
    <text evidence="7">The sequence shown here is derived from an EMBL/GenBank/DDBJ whole genome shotgun (WGS) entry which is preliminary data.</text>
</comment>
<organism evidence="7 8">
    <name type="scientific">Mesoflavibacter zeaxanthinifaciens subsp. sabulilitoris</name>
    <dbReference type="NCBI Taxonomy" id="1520893"/>
    <lineage>
        <taxon>Bacteria</taxon>
        <taxon>Pseudomonadati</taxon>
        <taxon>Bacteroidota</taxon>
        <taxon>Flavobacteriia</taxon>
        <taxon>Flavobacteriales</taxon>
        <taxon>Flavobacteriaceae</taxon>
        <taxon>Mesoflavibacter</taxon>
    </lineage>
</organism>
<dbReference type="GO" id="GO:0016020">
    <property type="term" value="C:membrane"/>
    <property type="evidence" value="ECO:0007669"/>
    <property type="project" value="UniProtKB-SubCell"/>
</dbReference>
<evidence type="ECO:0000256" key="2">
    <source>
        <dbReference type="ARBA" id="ARBA00007362"/>
    </source>
</evidence>
<dbReference type="EMBL" id="PXOT01000020">
    <property type="protein sequence ID" value="PSG92222.1"/>
    <property type="molecule type" value="Genomic_DNA"/>
</dbReference>
<comment type="subcellular location">
    <subcellularLocation>
        <location evidence="1">Membrane</location>
        <topology evidence="1">Multi-pass membrane protein</topology>
    </subcellularLocation>
</comment>
<evidence type="ECO:0000256" key="1">
    <source>
        <dbReference type="ARBA" id="ARBA00004141"/>
    </source>
</evidence>
<dbReference type="OrthoDB" id="1524053at2"/>
<dbReference type="InterPro" id="IPR050638">
    <property type="entry name" value="AA-Vitamin_Transporters"/>
</dbReference>
<name>A0A2T1NHF1_9FLAO</name>
<comment type="similarity">
    <text evidence="2">Belongs to the EamA transporter family.</text>
</comment>
<proteinExistence type="inferred from homology"/>
<feature type="transmembrane region" description="Helical" evidence="6">
    <location>
        <begin position="87"/>
        <end position="109"/>
    </location>
</feature>
<feature type="transmembrane region" description="Helical" evidence="6">
    <location>
        <begin position="60"/>
        <end position="80"/>
    </location>
</feature>
<evidence type="ECO:0000256" key="4">
    <source>
        <dbReference type="ARBA" id="ARBA00022989"/>
    </source>
</evidence>
<gene>
    <name evidence="7" type="ORF">C7H61_06500</name>
</gene>
<feature type="transmembrane region" description="Helical" evidence="6">
    <location>
        <begin position="145"/>
        <end position="166"/>
    </location>
</feature>
<evidence type="ECO:0000313" key="8">
    <source>
        <dbReference type="Proteomes" id="UP000238430"/>
    </source>
</evidence>
<feature type="transmembrane region" description="Helical" evidence="6">
    <location>
        <begin position="241"/>
        <end position="262"/>
    </location>
</feature>